<dbReference type="KEGG" id="yli:2908008"/>
<reference evidence="4" key="1">
    <citation type="submission" date="1998-06" db="EMBL/GenBank/DDBJ databases">
        <title>Gene order in a 10275 bp fragment from Yarrowia lipolytica including YlURA5 and YlSEC65 adyacent genes conserved in four yeast species.</title>
        <authorList>
            <person name="Sanchez M."/>
            <person name="Dominguez A."/>
        </authorList>
    </citation>
    <scope>NUCLEOTIDE SEQUENCE</scope>
    <source>
        <strain evidence="4">ATCC 20460</strain>
        <tissue evidence="4">Mycelium</tissue>
    </source>
</reference>
<evidence type="ECO:0000256" key="1">
    <source>
        <dbReference type="SAM" id="Coils"/>
    </source>
</evidence>
<organism evidence="4">
    <name type="scientific">Yarrowia lipolytica</name>
    <name type="common">Candida lipolytica</name>
    <dbReference type="NCBI Taxonomy" id="4952"/>
    <lineage>
        <taxon>Eukaryota</taxon>
        <taxon>Fungi</taxon>
        <taxon>Dikarya</taxon>
        <taxon>Ascomycota</taxon>
        <taxon>Saccharomycotina</taxon>
        <taxon>Dipodascomycetes</taxon>
        <taxon>Dipodascales</taxon>
        <taxon>Dipodascales incertae sedis</taxon>
        <taxon>Yarrowia</taxon>
    </lineage>
</organism>
<evidence type="ECO:0000313" key="5">
    <source>
        <dbReference type="Proteomes" id="UP000182444"/>
    </source>
</evidence>
<dbReference type="EMBL" id="AJ006754">
    <property type="protein sequence ID" value="CAB55338.1"/>
    <property type="molecule type" value="Genomic_DNA"/>
</dbReference>
<evidence type="ECO:0000313" key="3">
    <source>
        <dbReference type="EMBL" id="AOW07519.1"/>
    </source>
</evidence>
<evidence type="ECO:0000313" key="4">
    <source>
        <dbReference type="EMBL" id="CAB55338.1"/>
    </source>
</evidence>
<dbReference type="GO" id="GO:0000460">
    <property type="term" value="P:maturation of 5.8S rRNA"/>
    <property type="evidence" value="ECO:0007669"/>
    <property type="project" value="TreeGrafter"/>
</dbReference>
<protein>
    <submittedName>
        <fullName evidence="4">Uncharacterized protein 52w</fullName>
    </submittedName>
</protein>
<dbReference type="Proteomes" id="UP000182444">
    <property type="component" value="Chromosome 1F"/>
</dbReference>
<dbReference type="AlphaFoldDB" id="Q9UVE8"/>
<dbReference type="InterPro" id="IPR044281">
    <property type="entry name" value="IMP4/RPF1"/>
</dbReference>
<accession>Q9UVE8</accession>
<feature type="coiled-coil region" evidence="1">
    <location>
        <begin position="60"/>
        <end position="91"/>
    </location>
</feature>
<dbReference type="PANTHER" id="PTHR22734:SF3">
    <property type="entry name" value="RIBOSOME PRODUCTION FACTOR 1"/>
    <property type="match status" value="1"/>
</dbReference>
<dbReference type="Pfam" id="PF04427">
    <property type="entry name" value="Brix"/>
    <property type="match status" value="1"/>
</dbReference>
<dbReference type="InterPro" id="IPR007109">
    <property type="entry name" value="Brix"/>
</dbReference>
<dbReference type="VEuPathDB" id="FungiDB:YALI0_F21483g"/>
<dbReference type="VEuPathDB" id="FungiDB:YALI1_F28453g"/>
<gene>
    <name evidence="4" type="primary">52w</name>
    <name evidence="3" type="ORF">YALI1_F28453g</name>
</gene>
<dbReference type="SUPFAM" id="SSF52954">
    <property type="entry name" value="Class II aaRS ABD-related"/>
    <property type="match status" value="1"/>
</dbReference>
<proteinExistence type="predicted"/>
<sequence>MLNLPSLSTCIKFMQDFFISNIFKKFVLQRIGHHSTLQDTMGTVKRDIRIANKEKRKKVFAEMKHKLNKERHEMRRERAKEEAKNPELKEKRLAENVPDTIEAKRVYDETIAQEMEGEDEFKEYFEEGKPPKVLITTSKRARGQAYDFADLLYDIIPGSEFKKRVGDFTMTQIAKMCAERDYTDLVVINEDKKKVNGLTFIHLPEGPTMYFSVSSLKMPKEIKGHGRSTTHIPELILNNFSTRLGKTVGRLFQSMFPQQPEFVGRQVVTLHNQRDWIFFRRHRYVFKNEERVGLQELGPQFTLRLRRLQRGIRGEVEWEHRSAMDKDKKKFHL</sequence>
<reference evidence="3 5" key="2">
    <citation type="journal article" date="2016" name="PLoS ONE">
        <title>Sequence Assembly of Yarrowia lipolytica Strain W29/CLIB89 Shows Transposable Element Diversity.</title>
        <authorList>
            <person name="Magnan C."/>
            <person name="Yu J."/>
            <person name="Chang I."/>
            <person name="Jahn E."/>
            <person name="Kanomata Y."/>
            <person name="Wu J."/>
            <person name="Zeller M."/>
            <person name="Oakes M."/>
            <person name="Baldi P."/>
            <person name="Sandmeyer S."/>
        </authorList>
    </citation>
    <scope>NUCLEOTIDE SEQUENCE [LARGE SCALE GENOMIC DNA]</scope>
    <source>
        <strain evidence="3">CLIB89</strain>
        <strain evidence="5">CLIB89(W29)</strain>
    </source>
</reference>
<dbReference type="GO" id="GO:0042134">
    <property type="term" value="F:rRNA primary transcript binding"/>
    <property type="evidence" value="ECO:0007669"/>
    <property type="project" value="InterPro"/>
</dbReference>
<dbReference type="GO" id="GO:0030687">
    <property type="term" value="C:preribosome, large subunit precursor"/>
    <property type="evidence" value="ECO:0007669"/>
    <property type="project" value="TreeGrafter"/>
</dbReference>
<keyword evidence="1" id="KW-0175">Coiled coil</keyword>
<dbReference type="PANTHER" id="PTHR22734">
    <property type="entry name" value="U3 SMALL NUCLEOLAR RIBONUCLEOPROTEIN PROTEIN IMP4"/>
    <property type="match status" value="1"/>
</dbReference>
<dbReference type="PROSITE" id="PS50833">
    <property type="entry name" value="BRIX"/>
    <property type="match status" value="1"/>
</dbReference>
<dbReference type="SMART" id="SM00879">
    <property type="entry name" value="Brix"/>
    <property type="match status" value="1"/>
</dbReference>
<dbReference type="Gene3D" id="3.40.50.10480">
    <property type="entry name" value="Probable brix-domain ribosomal biogenesis protein"/>
    <property type="match status" value="1"/>
</dbReference>
<feature type="domain" description="Brix" evidence="2">
    <location>
        <begin position="131"/>
        <end position="314"/>
    </location>
</feature>
<dbReference type="EMBL" id="CP017558">
    <property type="protein sequence ID" value="AOW07519.1"/>
    <property type="molecule type" value="Genomic_DNA"/>
</dbReference>
<dbReference type="eggNOG" id="KOG2780">
    <property type="taxonomic scope" value="Eukaryota"/>
</dbReference>
<dbReference type="FunFam" id="3.40.50.10480:FF:000002">
    <property type="entry name" value="Ribosome production factor 1"/>
    <property type="match status" value="1"/>
</dbReference>
<dbReference type="GO" id="GO:0000470">
    <property type="term" value="P:maturation of LSU-rRNA"/>
    <property type="evidence" value="ECO:0007669"/>
    <property type="project" value="TreeGrafter"/>
</dbReference>
<name>Q9UVE8_YARLL</name>
<evidence type="ECO:0000259" key="2">
    <source>
        <dbReference type="PROSITE" id="PS50833"/>
    </source>
</evidence>
<dbReference type="GO" id="GO:0005730">
    <property type="term" value="C:nucleolus"/>
    <property type="evidence" value="ECO:0007669"/>
    <property type="project" value="TreeGrafter"/>
</dbReference>